<comment type="caution">
    <text evidence="1">The sequence shown here is derived from an EMBL/GenBank/DDBJ whole genome shotgun (WGS) entry which is preliminary data.</text>
</comment>
<proteinExistence type="predicted"/>
<name>A0A9N7VQQ3_PLEPL</name>
<protein>
    <submittedName>
        <fullName evidence="1">Uncharacterized protein</fullName>
    </submittedName>
</protein>
<organism evidence="1 2">
    <name type="scientific">Pleuronectes platessa</name>
    <name type="common">European plaice</name>
    <dbReference type="NCBI Taxonomy" id="8262"/>
    <lineage>
        <taxon>Eukaryota</taxon>
        <taxon>Metazoa</taxon>
        <taxon>Chordata</taxon>
        <taxon>Craniata</taxon>
        <taxon>Vertebrata</taxon>
        <taxon>Euteleostomi</taxon>
        <taxon>Actinopterygii</taxon>
        <taxon>Neopterygii</taxon>
        <taxon>Teleostei</taxon>
        <taxon>Neoteleostei</taxon>
        <taxon>Acanthomorphata</taxon>
        <taxon>Carangaria</taxon>
        <taxon>Pleuronectiformes</taxon>
        <taxon>Pleuronectoidei</taxon>
        <taxon>Pleuronectidae</taxon>
        <taxon>Pleuronectes</taxon>
    </lineage>
</organism>
<reference evidence="1" key="1">
    <citation type="submission" date="2020-03" db="EMBL/GenBank/DDBJ databases">
        <authorList>
            <person name="Weist P."/>
        </authorList>
    </citation>
    <scope>NUCLEOTIDE SEQUENCE</scope>
</reference>
<accession>A0A9N7VQQ3</accession>
<keyword evidence="2" id="KW-1185">Reference proteome</keyword>
<dbReference type="EMBL" id="CADEAL010004256">
    <property type="protein sequence ID" value="CAB1455433.1"/>
    <property type="molecule type" value="Genomic_DNA"/>
</dbReference>
<dbReference type="Proteomes" id="UP001153269">
    <property type="component" value="Unassembled WGS sequence"/>
</dbReference>
<sequence>GPGEVNLPDSSHVVPAADGLLGELVWDQAQGSDRVVLIQLFDARPDGFSSAHGAVLPVWRLGTCAEVFPTCQDGLRYAGPAAKECRVLEFSRRNTELPETGN</sequence>
<evidence type="ECO:0000313" key="2">
    <source>
        <dbReference type="Proteomes" id="UP001153269"/>
    </source>
</evidence>
<feature type="non-terminal residue" evidence="1">
    <location>
        <position position="1"/>
    </location>
</feature>
<dbReference type="AlphaFoldDB" id="A0A9N7VQQ3"/>
<evidence type="ECO:0000313" key="1">
    <source>
        <dbReference type="EMBL" id="CAB1455433.1"/>
    </source>
</evidence>
<gene>
    <name evidence="1" type="ORF">PLEPLA_LOCUS43209</name>
</gene>